<name>A0A8K0CEG6_IGNLU</name>
<comment type="caution">
    <text evidence="1">The sequence shown here is derived from an EMBL/GenBank/DDBJ whole genome shotgun (WGS) entry which is preliminary data.</text>
</comment>
<dbReference type="PANTHER" id="PTHR31511:SF12">
    <property type="entry name" value="RHO TERMINATION FACTOR N-TERMINAL DOMAIN-CONTAINING PROTEIN"/>
    <property type="match status" value="1"/>
</dbReference>
<dbReference type="AlphaFoldDB" id="A0A8K0CEG6"/>
<reference evidence="1" key="1">
    <citation type="submission" date="2019-08" db="EMBL/GenBank/DDBJ databases">
        <title>The genome of the North American firefly Photinus pyralis.</title>
        <authorList>
            <consortium name="Photinus pyralis genome working group"/>
            <person name="Fallon T.R."/>
            <person name="Sander Lower S.E."/>
            <person name="Weng J.-K."/>
        </authorList>
    </citation>
    <scope>NUCLEOTIDE SEQUENCE</scope>
    <source>
        <strain evidence="1">TRF0915ILg1</strain>
        <tissue evidence="1">Whole body</tissue>
    </source>
</reference>
<protein>
    <submittedName>
        <fullName evidence="1">Uncharacterized protein</fullName>
    </submittedName>
</protein>
<keyword evidence="2" id="KW-1185">Reference proteome</keyword>
<evidence type="ECO:0000313" key="2">
    <source>
        <dbReference type="Proteomes" id="UP000801492"/>
    </source>
</evidence>
<evidence type="ECO:0000313" key="1">
    <source>
        <dbReference type="EMBL" id="KAF2885890.1"/>
    </source>
</evidence>
<dbReference type="EMBL" id="VTPC01089259">
    <property type="protein sequence ID" value="KAF2885890.1"/>
    <property type="molecule type" value="Genomic_DNA"/>
</dbReference>
<dbReference type="OrthoDB" id="6602337at2759"/>
<proteinExistence type="predicted"/>
<feature type="non-terminal residue" evidence="1">
    <location>
        <position position="1"/>
    </location>
</feature>
<gene>
    <name evidence="1" type="ORF">ILUMI_20282</name>
</gene>
<organism evidence="1 2">
    <name type="scientific">Ignelater luminosus</name>
    <name type="common">Cucubano</name>
    <name type="synonym">Pyrophorus luminosus</name>
    <dbReference type="NCBI Taxonomy" id="2038154"/>
    <lineage>
        <taxon>Eukaryota</taxon>
        <taxon>Metazoa</taxon>
        <taxon>Ecdysozoa</taxon>
        <taxon>Arthropoda</taxon>
        <taxon>Hexapoda</taxon>
        <taxon>Insecta</taxon>
        <taxon>Pterygota</taxon>
        <taxon>Neoptera</taxon>
        <taxon>Endopterygota</taxon>
        <taxon>Coleoptera</taxon>
        <taxon>Polyphaga</taxon>
        <taxon>Elateriformia</taxon>
        <taxon>Elateroidea</taxon>
        <taxon>Elateridae</taxon>
        <taxon>Agrypninae</taxon>
        <taxon>Pyrophorini</taxon>
        <taxon>Ignelater</taxon>
    </lineage>
</organism>
<sequence>MKEIVNNPEELERWIKMANSNVRLLNAALKKCELSLGTKTHVESSIARMKGYGAVMKTRLQEGAGRNTFRQRRKERLRWEELNRAFQGRIRTGVIINLKHTDPLTFLEDAFPMFKIRIQNILKNFPQIKVNTVFCEYVQDDLIVQLEDFQEEESGWTLKSVVNLAININRYEPIRGSSYMPLPPEIVKKQAVINVKNNDDACFAWAVVSALHRAAKNSDRVSSYPHYSAVLNLDNITFPMTINQLQKFVKQNQLSINVFMLEETNKGFKVVSARITKQKLDRHINLLIIQNTYDNDGEEIKYHWCWIKNLSRLIPKQVSAKKYKVWTCERCLHYFYSEEKLKNHEIDCSEINECRVQIPYKEEDKSVKFKNYNNFLRVPFIRYADFESLLKPTKKRKGKNSELYQEHEAFSVGYYFHCSYDDSLSFYKSHRGSDCRKWFARELKQIAED</sequence>
<dbReference type="Proteomes" id="UP000801492">
    <property type="component" value="Unassembled WGS sequence"/>
</dbReference>
<dbReference type="PANTHER" id="PTHR31511">
    <property type="entry name" value="PROTEIN CBG23764"/>
    <property type="match status" value="1"/>
</dbReference>
<accession>A0A8K0CEG6</accession>